<dbReference type="GO" id="GO:0003755">
    <property type="term" value="F:peptidyl-prolyl cis-trans isomerase activity"/>
    <property type="evidence" value="ECO:0007669"/>
    <property type="project" value="UniProtKB-KW"/>
</dbReference>
<feature type="region of interest" description="Disordered" evidence="7">
    <location>
        <begin position="32"/>
        <end position="80"/>
    </location>
</feature>
<feature type="compositionally biased region" description="Acidic residues" evidence="7">
    <location>
        <begin position="49"/>
        <end position="65"/>
    </location>
</feature>
<name>A0A8H2Y2Z0_9AGAM</name>
<dbReference type="InterPro" id="IPR015943">
    <property type="entry name" value="WD40/YVTN_repeat-like_dom_sf"/>
</dbReference>
<dbReference type="EMBL" id="CAJMWY010000585">
    <property type="protein sequence ID" value="CAE6440040.1"/>
    <property type="molecule type" value="Genomic_DNA"/>
</dbReference>
<gene>
    <name evidence="9" type="ORF">RDB_LOCUS38879</name>
</gene>
<dbReference type="Pfam" id="PF00160">
    <property type="entry name" value="Pro_isomerase"/>
    <property type="match status" value="1"/>
</dbReference>
<dbReference type="InterPro" id="IPR002130">
    <property type="entry name" value="Cyclophilin-type_PPIase_dom"/>
</dbReference>
<dbReference type="Pfam" id="PF00400">
    <property type="entry name" value="WD40"/>
    <property type="match status" value="2"/>
</dbReference>
<dbReference type="CDD" id="cd01927">
    <property type="entry name" value="cyclophilin_WD40"/>
    <property type="match status" value="1"/>
</dbReference>
<dbReference type="Proteomes" id="UP000663861">
    <property type="component" value="Unassembled WGS sequence"/>
</dbReference>
<keyword evidence="3" id="KW-0853">WD repeat</keyword>
<dbReference type="SUPFAM" id="SSF50978">
    <property type="entry name" value="WD40 repeat-like"/>
    <property type="match status" value="1"/>
</dbReference>
<dbReference type="SUPFAM" id="SSF50891">
    <property type="entry name" value="Cyclophilin-like"/>
    <property type="match status" value="1"/>
</dbReference>
<evidence type="ECO:0000256" key="2">
    <source>
        <dbReference type="ARBA" id="ARBA00013194"/>
    </source>
</evidence>
<evidence type="ECO:0000313" key="9">
    <source>
        <dbReference type="EMBL" id="CAE6440040.1"/>
    </source>
</evidence>
<evidence type="ECO:0000256" key="3">
    <source>
        <dbReference type="ARBA" id="ARBA00022574"/>
    </source>
</evidence>
<dbReference type="InterPro" id="IPR036322">
    <property type="entry name" value="WD40_repeat_dom_sf"/>
</dbReference>
<dbReference type="InterPro" id="IPR020892">
    <property type="entry name" value="Cyclophilin-type_PPIase_CS"/>
</dbReference>
<evidence type="ECO:0000256" key="4">
    <source>
        <dbReference type="ARBA" id="ARBA00022737"/>
    </source>
</evidence>
<evidence type="ECO:0000313" key="10">
    <source>
        <dbReference type="Proteomes" id="UP000663861"/>
    </source>
</evidence>
<evidence type="ECO:0000259" key="8">
    <source>
        <dbReference type="PROSITE" id="PS50072"/>
    </source>
</evidence>
<dbReference type="GO" id="GO:0006457">
    <property type="term" value="P:protein folding"/>
    <property type="evidence" value="ECO:0007669"/>
    <property type="project" value="InterPro"/>
</dbReference>
<evidence type="ECO:0000256" key="7">
    <source>
        <dbReference type="SAM" id="MobiDB-lite"/>
    </source>
</evidence>
<dbReference type="InterPro" id="IPR044666">
    <property type="entry name" value="Cyclophilin_A-like"/>
</dbReference>
<dbReference type="PANTHER" id="PTHR45625:SF4">
    <property type="entry name" value="PEPTIDYLPROLYL ISOMERASE DOMAIN AND WD REPEAT-CONTAINING PROTEIN 1"/>
    <property type="match status" value="1"/>
</dbReference>
<accession>A0A8H2Y2Z0</accession>
<dbReference type="FunFam" id="2.40.100.10:FF:000003">
    <property type="entry name" value="Peptidylprolyl isomerase domain and WD repeat-containing 1"/>
    <property type="match status" value="1"/>
</dbReference>
<dbReference type="AlphaFoldDB" id="A0A8H2Y2Z0"/>
<feature type="domain" description="PPIase cyclophilin-type" evidence="8">
    <location>
        <begin position="554"/>
        <end position="713"/>
    </location>
</feature>
<dbReference type="SMART" id="SM00320">
    <property type="entry name" value="WD40"/>
    <property type="match status" value="4"/>
</dbReference>
<reference evidence="9" key="1">
    <citation type="submission" date="2021-01" db="EMBL/GenBank/DDBJ databases">
        <authorList>
            <person name="Kaushik A."/>
        </authorList>
    </citation>
    <scope>NUCLEOTIDE SEQUENCE</scope>
    <source>
        <strain evidence="9">AG4-RS23</strain>
    </source>
</reference>
<dbReference type="Gene3D" id="2.40.100.10">
    <property type="entry name" value="Cyclophilin-like"/>
    <property type="match status" value="1"/>
</dbReference>
<dbReference type="EC" id="5.2.1.8" evidence="2"/>
<dbReference type="GO" id="GO:0005634">
    <property type="term" value="C:nucleus"/>
    <property type="evidence" value="ECO:0007669"/>
    <property type="project" value="UniProtKB-ARBA"/>
</dbReference>
<keyword evidence="6" id="KW-0413">Isomerase</keyword>
<sequence>MTRTGPTRPECLSLFGPRHPLVLVPLAMADDAQETRKRPRVSDAAPAEDVAETTPDVEDDDDDDIGPMPMPEGASTEGVVKKKRKVLPHERLFLDHLPSADRYSKSFMHRDVLNYVIMTKTGFLITTSVDGHLKFWKKQEQGIEFVKHYRAHLAPVIAATSSTDGTVAASVAEDGSVKVFDVINFDMINMIKLDYTPKTACWVHRRDMINMIKLDYTPKTACWVHRRGQAQALLAISDEKSPTIRIYDGRGDGTPLQTISSLHRAPVHLMTYTDHFDTVVSADESGFVEYWQPREPYEPPKDIPGMWEFKSNTDLYEFKKTKSVPTSLTFSPNSSHFVTLSSSTDRQVRIFNTLTGKMTRRYDESLTAIQEMQQAGTASHKLDDMEFGRRLAVEREIEKDPKVLRLAVEREIEKDPKVLSTISAVWDESGTMVLYPTLVGIKVVNTVTNRVVRLLGKDETGRWLNLALYQGAPAKKGRTTMAMAASANPILANKEERDPILFCTAYKRPRFYMFTREEPEDNKLSGDRDVFNEKPTREEQTIASAQPVKAAQSLGTTAVIHTSMGDIHCRLFPDHAPKAVENFVGHAKSGYFEGVIFHRVIKKFMIQTGDPLGDGTGGTSIWGREFEDEFSPAVKHDRQVPIPPYTLSMANAGPNTNGSQFFITTVVTPWLDNKHTVFGRVVHGLEVVHAIENVKVNKVDKPFEDIKIINVDVE</sequence>
<comment type="catalytic activity">
    <reaction evidence="1">
        <text>[protein]-peptidylproline (omega=180) = [protein]-peptidylproline (omega=0)</text>
        <dbReference type="Rhea" id="RHEA:16237"/>
        <dbReference type="Rhea" id="RHEA-COMP:10747"/>
        <dbReference type="Rhea" id="RHEA-COMP:10748"/>
        <dbReference type="ChEBI" id="CHEBI:83833"/>
        <dbReference type="ChEBI" id="CHEBI:83834"/>
        <dbReference type="EC" id="5.2.1.8"/>
    </reaction>
</comment>
<evidence type="ECO:0000256" key="6">
    <source>
        <dbReference type="ARBA" id="ARBA00023235"/>
    </source>
</evidence>
<comment type="caution">
    <text evidence="9">The sequence shown here is derived from an EMBL/GenBank/DDBJ whole genome shotgun (WGS) entry which is preliminary data.</text>
</comment>
<dbReference type="PANTHER" id="PTHR45625">
    <property type="entry name" value="PEPTIDYL-PROLYL CIS-TRANS ISOMERASE-RELATED"/>
    <property type="match status" value="1"/>
</dbReference>
<dbReference type="PROSITE" id="PS50072">
    <property type="entry name" value="CSA_PPIASE_2"/>
    <property type="match status" value="1"/>
</dbReference>
<proteinExistence type="predicted"/>
<dbReference type="PRINTS" id="PR00153">
    <property type="entry name" value="CSAPPISMRASE"/>
</dbReference>
<dbReference type="InterPro" id="IPR029000">
    <property type="entry name" value="Cyclophilin-like_dom_sf"/>
</dbReference>
<dbReference type="PROSITE" id="PS00170">
    <property type="entry name" value="CSA_PPIASE_1"/>
    <property type="match status" value="1"/>
</dbReference>
<evidence type="ECO:0000256" key="5">
    <source>
        <dbReference type="ARBA" id="ARBA00023110"/>
    </source>
</evidence>
<dbReference type="Gene3D" id="2.130.10.10">
    <property type="entry name" value="YVTN repeat-like/Quinoprotein amine dehydrogenase"/>
    <property type="match status" value="1"/>
</dbReference>
<dbReference type="InterPro" id="IPR001680">
    <property type="entry name" value="WD40_rpt"/>
</dbReference>
<organism evidence="9 10">
    <name type="scientific">Rhizoctonia solani</name>
    <dbReference type="NCBI Taxonomy" id="456999"/>
    <lineage>
        <taxon>Eukaryota</taxon>
        <taxon>Fungi</taxon>
        <taxon>Dikarya</taxon>
        <taxon>Basidiomycota</taxon>
        <taxon>Agaricomycotina</taxon>
        <taxon>Agaricomycetes</taxon>
        <taxon>Cantharellales</taxon>
        <taxon>Ceratobasidiaceae</taxon>
        <taxon>Rhizoctonia</taxon>
    </lineage>
</organism>
<protein>
    <recommendedName>
        <fullName evidence="2">peptidylprolyl isomerase</fullName>
        <ecNumber evidence="2">5.2.1.8</ecNumber>
    </recommendedName>
</protein>
<keyword evidence="4" id="KW-0677">Repeat</keyword>
<keyword evidence="5" id="KW-0697">Rotamase</keyword>
<evidence type="ECO:0000256" key="1">
    <source>
        <dbReference type="ARBA" id="ARBA00000971"/>
    </source>
</evidence>